<protein>
    <submittedName>
        <fullName evidence="1">Uncharacterized protein</fullName>
    </submittedName>
</protein>
<dbReference type="EMBL" id="OZ019900">
    <property type="protein sequence ID" value="CAK9233184.1"/>
    <property type="molecule type" value="Genomic_DNA"/>
</dbReference>
<gene>
    <name evidence="1" type="ORF">CSSPTR1EN2_LOCUS21359</name>
</gene>
<proteinExistence type="predicted"/>
<evidence type="ECO:0000313" key="1">
    <source>
        <dbReference type="EMBL" id="CAK9233184.1"/>
    </source>
</evidence>
<name>A0ABP0UZY8_9BRYO</name>
<dbReference type="Proteomes" id="UP001497512">
    <property type="component" value="Chromosome 8"/>
</dbReference>
<reference evidence="1" key="1">
    <citation type="submission" date="2024-02" db="EMBL/GenBank/DDBJ databases">
        <authorList>
            <consortium name="ELIXIR-Norway"/>
            <consortium name="Elixir Norway"/>
        </authorList>
    </citation>
    <scope>NUCLEOTIDE SEQUENCE</scope>
</reference>
<organism evidence="1 2">
    <name type="scientific">Sphagnum troendelagicum</name>
    <dbReference type="NCBI Taxonomy" id="128251"/>
    <lineage>
        <taxon>Eukaryota</taxon>
        <taxon>Viridiplantae</taxon>
        <taxon>Streptophyta</taxon>
        <taxon>Embryophyta</taxon>
        <taxon>Bryophyta</taxon>
        <taxon>Sphagnophytina</taxon>
        <taxon>Sphagnopsida</taxon>
        <taxon>Sphagnales</taxon>
        <taxon>Sphagnaceae</taxon>
        <taxon>Sphagnum</taxon>
    </lineage>
</organism>
<keyword evidence="2" id="KW-1185">Reference proteome</keyword>
<accession>A0ABP0UZY8</accession>
<evidence type="ECO:0000313" key="2">
    <source>
        <dbReference type="Proteomes" id="UP001497512"/>
    </source>
</evidence>
<sequence length="82" mass="8971">MAPGAVQLDRFSWNRGLARYGKHAHQQIIASGTEFNVFVGSSLECVQPDPVTFVGLLKACGSVLVLEEGRLAHELIMQCGWE</sequence>